<dbReference type="EMBL" id="JANFYT010000009">
    <property type="protein sequence ID" value="MCQ4813881.1"/>
    <property type="molecule type" value="Genomic_DNA"/>
</dbReference>
<keyword evidence="4" id="KW-0547">Nucleotide-binding</keyword>
<keyword evidence="6" id="KW-0067">ATP-binding</keyword>
<dbReference type="GO" id="GO:0005829">
    <property type="term" value="C:cytosol"/>
    <property type="evidence" value="ECO:0007669"/>
    <property type="project" value="TreeGrafter"/>
</dbReference>
<feature type="domain" description="Pyridoxamine kinase/Phosphomethylpyrimidine kinase" evidence="7">
    <location>
        <begin position="17"/>
        <end position="260"/>
    </location>
</feature>
<proteinExistence type="predicted"/>
<sequence>MKHGIYRGIAMSVAGSDSGGGAGIQADLKTFAALKVFGTTAITALTVQNSLGVTGIHNAPPEIIKAQMMAVGKDFPLDAVKTGMLGNRETISAVAEGLSELGIKKVVVDPVMVAQSGDSLLAADAVDAVKNIIVPMAMIVTPNLPEAEKLTGMKIDDVDGMAAAAREIKKLGCGAVLVKGGHLPGEPEMITDVLLADGEISLLRDRRINTTANHGTGCTLSSAIAAELAAGCSLAEAVARARKYLRAGLLYGVTAGHGAGCLGHAVTMQWTEVVNG</sequence>
<dbReference type="PANTHER" id="PTHR20858">
    <property type="entry name" value="PHOSPHOMETHYLPYRIMIDINE KINASE"/>
    <property type="match status" value="1"/>
</dbReference>
<dbReference type="GO" id="GO:0009228">
    <property type="term" value="P:thiamine biosynthetic process"/>
    <property type="evidence" value="ECO:0007669"/>
    <property type="project" value="InterPro"/>
</dbReference>
<keyword evidence="3 8" id="KW-0808">Transferase</keyword>
<dbReference type="FunFam" id="3.40.1190.20:FF:000003">
    <property type="entry name" value="Phosphomethylpyrimidine kinase ThiD"/>
    <property type="match status" value="1"/>
</dbReference>
<comment type="pathway">
    <text evidence="1">Cofactor biosynthesis; thiamine diphosphate biosynthesis.</text>
</comment>
<gene>
    <name evidence="8" type="primary">thiD</name>
    <name evidence="8" type="ORF">NE630_05485</name>
</gene>
<evidence type="ECO:0000256" key="3">
    <source>
        <dbReference type="ARBA" id="ARBA00022679"/>
    </source>
</evidence>
<evidence type="ECO:0000313" key="8">
    <source>
        <dbReference type="EMBL" id="MCQ4813881.1"/>
    </source>
</evidence>
<name>A0AAW5JZS4_9BACT</name>
<evidence type="ECO:0000313" key="9">
    <source>
        <dbReference type="Proteomes" id="UP001205919"/>
    </source>
</evidence>
<evidence type="ECO:0000256" key="1">
    <source>
        <dbReference type="ARBA" id="ARBA00004948"/>
    </source>
</evidence>
<dbReference type="PANTHER" id="PTHR20858:SF17">
    <property type="entry name" value="HYDROXYMETHYLPYRIMIDINE_PHOSPHOMETHYLPYRIMIDINE KINASE THI20-RELATED"/>
    <property type="match status" value="1"/>
</dbReference>
<evidence type="ECO:0000256" key="2">
    <source>
        <dbReference type="ARBA" id="ARBA00012135"/>
    </source>
</evidence>
<dbReference type="Proteomes" id="UP001205919">
    <property type="component" value="Unassembled WGS sequence"/>
</dbReference>
<dbReference type="AlphaFoldDB" id="A0AAW5JZS4"/>
<dbReference type="GO" id="GO:0005524">
    <property type="term" value="F:ATP binding"/>
    <property type="evidence" value="ECO:0007669"/>
    <property type="project" value="UniProtKB-KW"/>
</dbReference>
<evidence type="ECO:0000256" key="4">
    <source>
        <dbReference type="ARBA" id="ARBA00022741"/>
    </source>
</evidence>
<comment type="caution">
    <text evidence="8">The sequence shown here is derived from an EMBL/GenBank/DDBJ whole genome shotgun (WGS) entry which is preliminary data.</text>
</comment>
<dbReference type="GO" id="GO:0008972">
    <property type="term" value="F:phosphomethylpyrimidine kinase activity"/>
    <property type="evidence" value="ECO:0007669"/>
    <property type="project" value="InterPro"/>
</dbReference>
<accession>A0AAW5JZS4</accession>
<dbReference type="Pfam" id="PF08543">
    <property type="entry name" value="Phos_pyr_kin"/>
    <property type="match status" value="1"/>
</dbReference>
<organism evidence="8 9">
    <name type="scientific">Cloacibacillus evryensis</name>
    <dbReference type="NCBI Taxonomy" id="508460"/>
    <lineage>
        <taxon>Bacteria</taxon>
        <taxon>Thermotogati</taxon>
        <taxon>Synergistota</taxon>
        <taxon>Synergistia</taxon>
        <taxon>Synergistales</taxon>
        <taxon>Synergistaceae</taxon>
        <taxon>Cloacibacillus</taxon>
    </lineage>
</organism>
<protein>
    <recommendedName>
        <fullName evidence="2">hydroxymethylpyrimidine kinase</fullName>
        <ecNumber evidence="2">2.7.1.49</ecNumber>
    </recommendedName>
</protein>
<keyword evidence="5 8" id="KW-0418">Kinase</keyword>
<dbReference type="InterPro" id="IPR013749">
    <property type="entry name" value="PM/HMP-P_kinase-1"/>
</dbReference>
<dbReference type="InterPro" id="IPR029056">
    <property type="entry name" value="Ribokinase-like"/>
</dbReference>
<dbReference type="EC" id="2.7.1.49" evidence="2"/>
<dbReference type="CDD" id="cd01169">
    <property type="entry name" value="HMPP_kinase"/>
    <property type="match status" value="1"/>
</dbReference>
<dbReference type="NCBIfam" id="TIGR00097">
    <property type="entry name" value="HMP-P_kinase"/>
    <property type="match status" value="1"/>
</dbReference>
<evidence type="ECO:0000256" key="6">
    <source>
        <dbReference type="ARBA" id="ARBA00022840"/>
    </source>
</evidence>
<dbReference type="Gene3D" id="3.40.1190.20">
    <property type="match status" value="1"/>
</dbReference>
<dbReference type="RefSeq" id="WP_039918108.1">
    <property type="nucleotide sequence ID" value="NZ_CABKQM010000008.1"/>
</dbReference>
<dbReference type="SUPFAM" id="SSF53613">
    <property type="entry name" value="Ribokinase-like"/>
    <property type="match status" value="1"/>
</dbReference>
<dbReference type="GO" id="GO:0008902">
    <property type="term" value="F:hydroxymethylpyrimidine kinase activity"/>
    <property type="evidence" value="ECO:0007669"/>
    <property type="project" value="UniProtKB-EC"/>
</dbReference>
<dbReference type="InterPro" id="IPR004399">
    <property type="entry name" value="HMP/HMP-P_kinase_dom"/>
</dbReference>
<evidence type="ECO:0000259" key="7">
    <source>
        <dbReference type="Pfam" id="PF08543"/>
    </source>
</evidence>
<keyword evidence="9" id="KW-1185">Reference proteome</keyword>
<reference evidence="8 9" key="1">
    <citation type="submission" date="2022-06" db="EMBL/GenBank/DDBJ databases">
        <title>Isolation of gut microbiota from human fecal samples.</title>
        <authorList>
            <person name="Pamer E.G."/>
            <person name="Barat B."/>
            <person name="Waligurski E."/>
            <person name="Medina S."/>
            <person name="Paddock L."/>
            <person name="Mostad J."/>
        </authorList>
    </citation>
    <scope>NUCLEOTIDE SEQUENCE [LARGE SCALE GENOMIC DNA]</scope>
    <source>
        <strain evidence="8 9">DFI.9.90</strain>
    </source>
</reference>
<evidence type="ECO:0000256" key="5">
    <source>
        <dbReference type="ARBA" id="ARBA00022777"/>
    </source>
</evidence>